<feature type="region of interest" description="Disordered" evidence="1">
    <location>
        <begin position="1"/>
        <end position="63"/>
    </location>
</feature>
<reference evidence="3" key="1">
    <citation type="journal article" date="2017" name="bioRxiv">
        <title>Conservation of a gene cluster reveals novel cercosporin biosynthetic mechanisms and extends production to the genus Colletotrichum.</title>
        <authorList>
            <person name="de Jonge R."/>
            <person name="Ebert M.K."/>
            <person name="Huitt-Roehl C.R."/>
            <person name="Pal P."/>
            <person name="Suttle J.C."/>
            <person name="Spanner R.E."/>
            <person name="Neubauer J.D."/>
            <person name="Jurick W.M.II."/>
            <person name="Stott K.A."/>
            <person name="Secor G.A."/>
            <person name="Thomma B.P.H.J."/>
            <person name="Van de Peer Y."/>
            <person name="Townsend C.A."/>
            <person name="Bolton M.D."/>
        </authorList>
    </citation>
    <scope>NUCLEOTIDE SEQUENCE [LARGE SCALE GENOMIC DNA]</scope>
    <source>
        <strain evidence="3">CBS538.71</strain>
    </source>
</reference>
<evidence type="ECO:0000313" key="2">
    <source>
        <dbReference type="EMBL" id="PPJ52274.1"/>
    </source>
</evidence>
<evidence type="ECO:0000313" key="3">
    <source>
        <dbReference type="Proteomes" id="UP000237631"/>
    </source>
</evidence>
<dbReference type="Proteomes" id="UP000237631">
    <property type="component" value="Unassembled WGS sequence"/>
</dbReference>
<protein>
    <submittedName>
        <fullName evidence="2">Uncharacterized protein</fullName>
    </submittedName>
</protein>
<dbReference type="OrthoDB" id="3650532at2759"/>
<organism evidence="2 3">
    <name type="scientific">Cercospora berteroae</name>
    <dbReference type="NCBI Taxonomy" id="357750"/>
    <lineage>
        <taxon>Eukaryota</taxon>
        <taxon>Fungi</taxon>
        <taxon>Dikarya</taxon>
        <taxon>Ascomycota</taxon>
        <taxon>Pezizomycotina</taxon>
        <taxon>Dothideomycetes</taxon>
        <taxon>Dothideomycetidae</taxon>
        <taxon>Mycosphaerellales</taxon>
        <taxon>Mycosphaerellaceae</taxon>
        <taxon>Cercospora</taxon>
    </lineage>
</organism>
<keyword evidence="3" id="KW-1185">Reference proteome</keyword>
<comment type="caution">
    <text evidence="2">The sequence shown here is derived from an EMBL/GenBank/DDBJ whole genome shotgun (WGS) entry which is preliminary data.</text>
</comment>
<evidence type="ECO:0000256" key="1">
    <source>
        <dbReference type="SAM" id="MobiDB-lite"/>
    </source>
</evidence>
<dbReference type="EMBL" id="PNEN01001709">
    <property type="protein sequence ID" value="PPJ52274.1"/>
    <property type="molecule type" value="Genomic_DNA"/>
</dbReference>
<feature type="region of interest" description="Disordered" evidence="1">
    <location>
        <begin position="101"/>
        <end position="135"/>
    </location>
</feature>
<proteinExistence type="predicted"/>
<sequence>MAKKAKQSDSEGDDDVYLEVKQEVFGTANRQKNLAPQETRETPRPKTSTPNRYSEMEATPSTAKFSKETKAVLKIVRKHAPSTPLFKTAVSMITEHVLANKMDQPTSSPRRNTFGFIEEELSRKKHARRKDQPGD</sequence>
<name>A0A2S6BXQ9_9PEZI</name>
<gene>
    <name evidence="2" type="ORF">CBER1_10269</name>
</gene>
<dbReference type="AlphaFoldDB" id="A0A2S6BXQ9"/>
<accession>A0A2S6BXQ9</accession>